<dbReference type="InterPro" id="IPR003864">
    <property type="entry name" value="CSC1/OSCA1-like_7TM"/>
</dbReference>
<comment type="similarity">
    <text evidence="2">Belongs to the CSC1 (TC 1.A.17) family.</text>
</comment>
<keyword evidence="13" id="KW-1185">Reference proteome</keyword>
<dbReference type="STRING" id="56484.A0A1Y2FFX8"/>
<dbReference type="Proteomes" id="UP000193685">
    <property type="component" value="Unassembled WGS sequence"/>
</dbReference>
<feature type="transmembrane region" description="Helical" evidence="8">
    <location>
        <begin position="407"/>
        <end position="431"/>
    </location>
</feature>
<dbReference type="RefSeq" id="XP_040725388.1">
    <property type="nucleotide sequence ID" value="XM_040866945.1"/>
</dbReference>
<dbReference type="InterPro" id="IPR027815">
    <property type="entry name" value="CSC1/OSCA1-like_cyt"/>
</dbReference>
<dbReference type="GO" id="GO:0005886">
    <property type="term" value="C:plasma membrane"/>
    <property type="evidence" value="ECO:0007669"/>
    <property type="project" value="TreeGrafter"/>
</dbReference>
<gene>
    <name evidence="12" type="ORF">BCR37DRAFT_314552</name>
</gene>
<dbReference type="OrthoDB" id="1689567at2759"/>
<dbReference type="GeneID" id="63783544"/>
<feature type="transmembrane region" description="Helical" evidence="8">
    <location>
        <begin position="557"/>
        <end position="588"/>
    </location>
</feature>
<keyword evidence="5 8" id="KW-1133">Transmembrane helix</keyword>
<evidence type="ECO:0000259" key="9">
    <source>
        <dbReference type="Pfam" id="PF02714"/>
    </source>
</evidence>
<feature type="domain" description="CSC1/OSCA1-like 7TM region" evidence="9">
    <location>
        <begin position="359"/>
        <end position="629"/>
    </location>
</feature>
<dbReference type="Pfam" id="PF13967">
    <property type="entry name" value="RSN1_TM"/>
    <property type="match status" value="1"/>
</dbReference>
<dbReference type="GO" id="GO:0005227">
    <property type="term" value="F:calcium-activated cation channel activity"/>
    <property type="evidence" value="ECO:0007669"/>
    <property type="project" value="InterPro"/>
</dbReference>
<evidence type="ECO:0000256" key="3">
    <source>
        <dbReference type="ARBA" id="ARBA00022448"/>
    </source>
</evidence>
<evidence type="ECO:0000256" key="1">
    <source>
        <dbReference type="ARBA" id="ARBA00004141"/>
    </source>
</evidence>
<proteinExistence type="inferred from homology"/>
<dbReference type="PANTHER" id="PTHR13018:SF5">
    <property type="entry name" value="RE44586P"/>
    <property type="match status" value="1"/>
</dbReference>
<evidence type="ECO:0000256" key="5">
    <source>
        <dbReference type="ARBA" id="ARBA00022989"/>
    </source>
</evidence>
<name>A0A1Y2FFX8_PROLT</name>
<comment type="caution">
    <text evidence="12">The sequence shown here is derived from an EMBL/GenBank/DDBJ whole genome shotgun (WGS) entry which is preliminary data.</text>
</comment>
<evidence type="ECO:0008006" key="14">
    <source>
        <dbReference type="Google" id="ProtNLM"/>
    </source>
</evidence>
<dbReference type="InterPro" id="IPR045122">
    <property type="entry name" value="Csc1-like"/>
</dbReference>
<evidence type="ECO:0000259" key="10">
    <source>
        <dbReference type="Pfam" id="PF13967"/>
    </source>
</evidence>
<feature type="transmembrane region" description="Helical" evidence="8">
    <location>
        <begin position="361"/>
        <end position="386"/>
    </location>
</feature>
<evidence type="ECO:0000256" key="4">
    <source>
        <dbReference type="ARBA" id="ARBA00022692"/>
    </source>
</evidence>
<feature type="transmembrane region" description="Helical" evidence="8">
    <location>
        <begin position="455"/>
        <end position="479"/>
    </location>
</feature>
<reference evidence="12 13" key="1">
    <citation type="submission" date="2016-07" db="EMBL/GenBank/DDBJ databases">
        <title>Pervasive Adenine N6-methylation of Active Genes in Fungi.</title>
        <authorList>
            <consortium name="DOE Joint Genome Institute"/>
            <person name="Mondo S.J."/>
            <person name="Dannebaum R.O."/>
            <person name="Kuo R.C."/>
            <person name="Labutti K."/>
            <person name="Haridas S."/>
            <person name="Kuo A."/>
            <person name="Salamov A."/>
            <person name="Ahrendt S.R."/>
            <person name="Lipzen A."/>
            <person name="Sullivan W."/>
            <person name="Andreopoulos W.B."/>
            <person name="Clum A."/>
            <person name="Lindquist E."/>
            <person name="Daum C."/>
            <person name="Ramamoorthy G.K."/>
            <person name="Gryganskyi A."/>
            <person name="Culley D."/>
            <person name="Magnuson J.K."/>
            <person name="James T.Y."/>
            <person name="O'Malley M.A."/>
            <person name="Stajich J.E."/>
            <person name="Spatafora J.W."/>
            <person name="Visel A."/>
            <person name="Grigoriev I.V."/>
        </authorList>
    </citation>
    <scope>NUCLEOTIDE SEQUENCE [LARGE SCALE GENOMIC DNA]</scope>
    <source>
        <strain evidence="12 13">12-1054</strain>
    </source>
</reference>
<feature type="transmembrane region" description="Helical" evidence="8">
    <location>
        <begin position="500"/>
        <end position="517"/>
    </location>
</feature>
<dbReference type="Pfam" id="PF02714">
    <property type="entry name" value="RSN1_7TM"/>
    <property type="match status" value="1"/>
</dbReference>
<feature type="transmembrane region" description="Helical" evidence="8">
    <location>
        <begin position="149"/>
        <end position="167"/>
    </location>
</feature>
<dbReference type="InterPro" id="IPR032880">
    <property type="entry name" value="CSC1/OSCA1-like_N"/>
</dbReference>
<dbReference type="AlphaFoldDB" id="A0A1Y2FFX8"/>
<dbReference type="PANTHER" id="PTHR13018">
    <property type="entry name" value="PROBABLE MEMBRANE PROTEIN DUF221-RELATED"/>
    <property type="match status" value="1"/>
</dbReference>
<evidence type="ECO:0000256" key="6">
    <source>
        <dbReference type="ARBA" id="ARBA00023136"/>
    </source>
</evidence>
<evidence type="ECO:0000256" key="8">
    <source>
        <dbReference type="SAM" id="Phobius"/>
    </source>
</evidence>
<protein>
    <recommendedName>
        <fullName evidence="14">DUF221-domain-containing protein</fullName>
    </recommendedName>
</protein>
<dbReference type="OMA" id="CSCKKEN"/>
<evidence type="ECO:0000313" key="12">
    <source>
        <dbReference type="EMBL" id="ORY82517.1"/>
    </source>
</evidence>
<comment type="subcellular location">
    <subcellularLocation>
        <location evidence="1">Membrane</location>
        <topology evidence="1">Multi-pass membrane protein</topology>
    </subcellularLocation>
</comment>
<feature type="domain" description="CSC1/OSCA1-like cytosolic" evidence="11">
    <location>
        <begin position="190"/>
        <end position="348"/>
    </location>
</feature>
<feature type="transmembrane region" description="Helical" evidence="8">
    <location>
        <begin position="20"/>
        <end position="41"/>
    </location>
</feature>
<keyword evidence="4 8" id="KW-0812">Transmembrane</keyword>
<evidence type="ECO:0000256" key="7">
    <source>
        <dbReference type="SAM" id="MobiDB-lite"/>
    </source>
</evidence>
<evidence type="ECO:0000256" key="2">
    <source>
        <dbReference type="ARBA" id="ARBA00007779"/>
    </source>
</evidence>
<keyword evidence="6 8" id="KW-0472">Membrane</keyword>
<organism evidence="12 13">
    <name type="scientific">Protomyces lactucae-debilis</name>
    <dbReference type="NCBI Taxonomy" id="2754530"/>
    <lineage>
        <taxon>Eukaryota</taxon>
        <taxon>Fungi</taxon>
        <taxon>Dikarya</taxon>
        <taxon>Ascomycota</taxon>
        <taxon>Taphrinomycotina</taxon>
        <taxon>Taphrinomycetes</taxon>
        <taxon>Taphrinales</taxon>
        <taxon>Protomycetaceae</taxon>
        <taxon>Protomyces</taxon>
    </lineage>
</organism>
<feature type="region of interest" description="Disordered" evidence="7">
    <location>
        <begin position="677"/>
        <end position="699"/>
    </location>
</feature>
<dbReference type="Pfam" id="PF14703">
    <property type="entry name" value="PHM7_cyt"/>
    <property type="match status" value="1"/>
</dbReference>
<accession>A0A1Y2FFX8</accession>
<dbReference type="EMBL" id="MCFI01000009">
    <property type="protein sequence ID" value="ORY82517.1"/>
    <property type="molecule type" value="Genomic_DNA"/>
</dbReference>
<evidence type="ECO:0000259" key="11">
    <source>
        <dbReference type="Pfam" id="PF14703"/>
    </source>
</evidence>
<sequence>MVVSVEDDPRLRHLKSGPLLQTQVVIALAIGITTFLAFCILRQRWARLYQYRKYLDCPEPPPLRPGLFGWLVDLFQIDDRQILATAGLDAVVFLAFFKMAIKFLATSAFFGLTVVVPVRYKFDTDDAWGNLTSVSVTPLKHHEKPKTWLWSYVAFSYFFTLLVWYFLAQTTRKVSALRQEYLGDQTTVTDRTVRLSGVPTELRSEEKLERHIGSLGIGAVDKVVICRHWGELDRRMEERNHILHSIEECWAVYARHDSKRPKMRLGFFGLAGRSTDCIDYYTMKLRMIDDAITAMRREKDAFKPTAMAFVTFKRVSSAQLAAQAVLDPRPLSLVARLAPAPGDIIWSNVYRTRSGRIIRQWIVFLLVVITTVLWFIPVGAISVLLSPEGIAKISPALSKFLDDHEQLHALAVGFLPTLAYTIFFALVPWIFNWFSYVQGYLDVSEVELAEVSKNFMFIFFNYFFVILVASSGATLLALTELDTRKIPQLLARILTQRAQFYVDLIILQCGMFPFRLLEFGTVFLYPFYKAGCKTPRDYNALRKGPNFNFAFYLPQCLFVFCICIIYSILSPAILCFGLIFFVLGYFSYKYQLIYAMDHPQHSTGKVWHIIYNRVILGLVVFQFTMIGTLSTQKVPIPTAFITPLPFLTIYVAQKFWHQFSPLADYIALRAIERDRSDSTTSQTVDENREEDDEYGHPYLTCPLEVPWTAEEEEHSA</sequence>
<evidence type="ECO:0000313" key="13">
    <source>
        <dbReference type="Proteomes" id="UP000193685"/>
    </source>
</evidence>
<feature type="transmembrane region" description="Helical" evidence="8">
    <location>
        <begin position="609"/>
        <end position="628"/>
    </location>
</feature>
<feature type="domain" description="CSC1/OSCA1-like N-terminal transmembrane" evidence="10">
    <location>
        <begin position="21"/>
        <end position="168"/>
    </location>
</feature>
<keyword evidence="3" id="KW-0813">Transport</keyword>